<proteinExistence type="predicted"/>
<reference evidence="2" key="1">
    <citation type="journal article" date="2020" name="Stud. Mycol.">
        <title>101 Dothideomycetes genomes: a test case for predicting lifestyles and emergence of pathogens.</title>
        <authorList>
            <person name="Haridas S."/>
            <person name="Albert R."/>
            <person name="Binder M."/>
            <person name="Bloem J."/>
            <person name="Labutti K."/>
            <person name="Salamov A."/>
            <person name="Andreopoulos B."/>
            <person name="Baker S."/>
            <person name="Barry K."/>
            <person name="Bills G."/>
            <person name="Bluhm B."/>
            <person name="Cannon C."/>
            <person name="Castanera R."/>
            <person name="Culley D."/>
            <person name="Daum C."/>
            <person name="Ezra D."/>
            <person name="Gonzalez J."/>
            <person name="Henrissat B."/>
            <person name="Kuo A."/>
            <person name="Liang C."/>
            <person name="Lipzen A."/>
            <person name="Lutzoni F."/>
            <person name="Magnuson J."/>
            <person name="Mondo S."/>
            <person name="Nolan M."/>
            <person name="Ohm R."/>
            <person name="Pangilinan J."/>
            <person name="Park H.-J."/>
            <person name="Ramirez L."/>
            <person name="Alfaro M."/>
            <person name="Sun H."/>
            <person name="Tritt A."/>
            <person name="Yoshinaga Y."/>
            <person name="Zwiers L.-H."/>
            <person name="Turgeon B."/>
            <person name="Goodwin S."/>
            <person name="Spatafora J."/>
            <person name="Crous P."/>
            <person name="Grigoriev I."/>
        </authorList>
    </citation>
    <scope>NUCLEOTIDE SEQUENCE</scope>
    <source>
        <strain evidence="2">CBS 627.86</strain>
    </source>
</reference>
<dbReference type="AlphaFoldDB" id="A0A6A5YZL7"/>
<gene>
    <name evidence="2" type="ORF">BDV96DRAFT_689423</name>
</gene>
<feature type="transmembrane region" description="Helical" evidence="1">
    <location>
        <begin position="92"/>
        <end position="110"/>
    </location>
</feature>
<keyword evidence="1" id="KW-0472">Membrane</keyword>
<name>A0A6A5YZL7_9PLEO</name>
<organism evidence="2 3">
    <name type="scientific">Lophiotrema nucula</name>
    <dbReference type="NCBI Taxonomy" id="690887"/>
    <lineage>
        <taxon>Eukaryota</taxon>
        <taxon>Fungi</taxon>
        <taxon>Dikarya</taxon>
        <taxon>Ascomycota</taxon>
        <taxon>Pezizomycotina</taxon>
        <taxon>Dothideomycetes</taxon>
        <taxon>Pleosporomycetidae</taxon>
        <taxon>Pleosporales</taxon>
        <taxon>Lophiotremataceae</taxon>
        <taxon>Lophiotrema</taxon>
    </lineage>
</organism>
<evidence type="ECO:0000313" key="2">
    <source>
        <dbReference type="EMBL" id="KAF2112629.1"/>
    </source>
</evidence>
<evidence type="ECO:0000256" key="1">
    <source>
        <dbReference type="SAM" id="Phobius"/>
    </source>
</evidence>
<dbReference type="Proteomes" id="UP000799770">
    <property type="component" value="Unassembled WGS sequence"/>
</dbReference>
<accession>A0A6A5YZL7</accession>
<keyword evidence="3" id="KW-1185">Reference proteome</keyword>
<protein>
    <submittedName>
        <fullName evidence="2">Uncharacterized protein</fullName>
    </submittedName>
</protein>
<keyword evidence="1" id="KW-0812">Transmembrane</keyword>
<feature type="transmembrane region" description="Helical" evidence="1">
    <location>
        <begin position="453"/>
        <end position="472"/>
    </location>
</feature>
<feature type="transmembrane region" description="Helical" evidence="1">
    <location>
        <begin position="34"/>
        <end position="62"/>
    </location>
</feature>
<evidence type="ECO:0000313" key="3">
    <source>
        <dbReference type="Proteomes" id="UP000799770"/>
    </source>
</evidence>
<dbReference type="OrthoDB" id="5378430at2759"/>
<dbReference type="EMBL" id="ML977330">
    <property type="protein sequence ID" value="KAF2112629.1"/>
    <property type="molecule type" value="Genomic_DNA"/>
</dbReference>
<sequence>MVQWVDNKNFGPGKPDGSIFKIQATLYQTQVNGLLSFVLVLIRLVAGACTALLVWTLILILLEKRGMTLGEIIRLSDRRMPILQHSSTRTQILWFVWALMVVVLLWPHGFAAPLATSSLAWLPSTKLLPMPLPMSMSSWGGNSNFQGLLYTEWRMRSVINAVVMTGADPAYTFDTTNPSHRRYFNRPLDMTQNSTIAATMPYFDVRLEWVDATSDNRSDNIGNTAWSDFVNTKTPNGPSRLSGSVMLLRNKLWEDSPEAPTSAEVVTERRLVAVKVAQYESSLILNNGSYATEYTPCLKISPVFGSLPESQPYKISFNYGDKFSGADCYQVGIATITAGLYAGKDCNICIQGSTDASATCTSPTDLSQVHEDWIAPVAIDMISEITKAVGMVNSTHQWMHTGIDEYTTGVLTLAYHAAWSSTMATLAHDFEEVKYQKSEAVVRASLDKSRLCWWLAMQLCLSFAAVLVYTALRFSAVKVIRDTTLAALTLDLSKVAHDGRAPGLCNVVALDKEDTKLPMVKFDFGSEKLLEESDKSLEGAHCCRRLVFAHDGHDEAA</sequence>
<keyword evidence="1" id="KW-1133">Transmembrane helix</keyword>